<evidence type="ECO:0000313" key="1">
    <source>
        <dbReference type="EMBL" id="PWY54926.1"/>
    </source>
</evidence>
<reference evidence="1 2" key="1">
    <citation type="submission" date="2018-05" db="EMBL/GenBank/DDBJ databases">
        <title>Legionella qingyii sp.nov., whole genome shotgun sequence.</title>
        <authorList>
            <person name="Wu H."/>
            <person name="Zhu Q."/>
            <person name="Hu C."/>
        </authorList>
    </citation>
    <scope>NUCLEOTIDE SEQUENCE [LARGE SCALE GENOMIC DNA]</scope>
    <source>
        <strain evidence="1 2">HEB18</strain>
    </source>
</reference>
<name>A0A317U2F8_9GAMM</name>
<sequence>MILVITTNHKRVLDNENLTGDLASVKKEDVIVAGKNPVINDSQVVGLSLFPETVDQNCKIVHENKINFFSNVNYREEIPLENETEGNICLIQTHKRN</sequence>
<organism evidence="1 2">
    <name type="scientific">Legionella qingyii</name>
    <dbReference type="NCBI Taxonomy" id="2184757"/>
    <lineage>
        <taxon>Bacteria</taxon>
        <taxon>Pseudomonadati</taxon>
        <taxon>Pseudomonadota</taxon>
        <taxon>Gammaproteobacteria</taxon>
        <taxon>Legionellales</taxon>
        <taxon>Legionellaceae</taxon>
        <taxon>Legionella</taxon>
    </lineage>
</organism>
<accession>A0A317U2F8</accession>
<evidence type="ECO:0000313" key="2">
    <source>
        <dbReference type="Proteomes" id="UP000247152"/>
    </source>
</evidence>
<gene>
    <name evidence="1" type="ORF">DGG96_14435</name>
</gene>
<comment type="caution">
    <text evidence="1">The sequence shown here is derived from an EMBL/GenBank/DDBJ whole genome shotgun (WGS) entry which is preliminary data.</text>
</comment>
<dbReference type="Proteomes" id="UP000247152">
    <property type="component" value="Unassembled WGS sequence"/>
</dbReference>
<dbReference type="RefSeq" id="WP_110143358.1">
    <property type="nucleotide sequence ID" value="NZ_QHJG01000024.1"/>
</dbReference>
<dbReference type="EMBL" id="QHJG01000024">
    <property type="protein sequence ID" value="PWY54926.1"/>
    <property type="molecule type" value="Genomic_DNA"/>
</dbReference>
<dbReference type="AlphaFoldDB" id="A0A317U2F8"/>
<protein>
    <submittedName>
        <fullName evidence="1">Uncharacterized protein</fullName>
    </submittedName>
</protein>
<proteinExistence type="predicted"/>